<dbReference type="InterPro" id="IPR036680">
    <property type="entry name" value="SPOR-like_sf"/>
</dbReference>
<sequence length="251" mass="26941">MLRLLVLLLLIANLGFYAWRGGHLAAVAGAPADEREPERLREQVRPEAIRLPAAKPERRGAVAAPADASLQTVAAHPPEVSGTAAPTGPLPAAGRCVEAGPYTETEMARVKTVLDAELPAGEWSPQRREKPGVFLVYIGRFPSREALQQRQSELRALGLASEELRSSPGFEPGLSLGRYTDKREADARLGEVAAKGLRTARVVTITPSIASYFVRLRDGGDALQARLRNRLKGTAPARAFTECRADAAPPA</sequence>
<protein>
    <recommendedName>
        <fullName evidence="3">SPOR domain-containing protein</fullName>
    </recommendedName>
</protein>
<dbReference type="PATRIC" id="fig|413882.6.peg.345"/>
<dbReference type="KEGG" id="pbh:AAW51_0332"/>
<dbReference type="STRING" id="413882.AAW51_0332"/>
<dbReference type="RefSeq" id="WP_047193232.1">
    <property type="nucleotide sequence ID" value="NZ_CP011371.1"/>
</dbReference>
<accession>A0A0G3BGC6</accession>
<dbReference type="GO" id="GO:0042834">
    <property type="term" value="F:peptidoglycan binding"/>
    <property type="evidence" value="ECO:0007669"/>
    <property type="project" value="InterPro"/>
</dbReference>
<proteinExistence type="predicted"/>
<dbReference type="OrthoDB" id="9153162at2"/>
<evidence type="ECO:0000313" key="1">
    <source>
        <dbReference type="EMBL" id="AKJ27023.1"/>
    </source>
</evidence>
<evidence type="ECO:0000313" key="2">
    <source>
        <dbReference type="Proteomes" id="UP000035352"/>
    </source>
</evidence>
<evidence type="ECO:0008006" key="3">
    <source>
        <dbReference type="Google" id="ProtNLM"/>
    </source>
</evidence>
<dbReference type="Proteomes" id="UP000035352">
    <property type="component" value="Chromosome"/>
</dbReference>
<keyword evidence="2" id="KW-1185">Reference proteome</keyword>
<dbReference type="SUPFAM" id="SSF110997">
    <property type="entry name" value="Sporulation related repeat"/>
    <property type="match status" value="1"/>
</dbReference>
<gene>
    <name evidence="1" type="ORF">AAW51_0332</name>
</gene>
<organism evidence="1 2">
    <name type="scientific">Caldimonas brevitalea</name>
    <dbReference type="NCBI Taxonomy" id="413882"/>
    <lineage>
        <taxon>Bacteria</taxon>
        <taxon>Pseudomonadati</taxon>
        <taxon>Pseudomonadota</taxon>
        <taxon>Betaproteobacteria</taxon>
        <taxon>Burkholderiales</taxon>
        <taxon>Sphaerotilaceae</taxon>
        <taxon>Caldimonas</taxon>
    </lineage>
</organism>
<name>A0A0G3BGC6_9BURK</name>
<dbReference type="EMBL" id="CP011371">
    <property type="protein sequence ID" value="AKJ27023.1"/>
    <property type="molecule type" value="Genomic_DNA"/>
</dbReference>
<dbReference type="AlphaFoldDB" id="A0A0G3BGC6"/>
<reference evidence="1 2" key="1">
    <citation type="submission" date="2015-05" db="EMBL/GenBank/DDBJ databases">
        <authorList>
            <person name="Tang B."/>
            <person name="Yu Y."/>
        </authorList>
    </citation>
    <scope>NUCLEOTIDE SEQUENCE [LARGE SCALE GENOMIC DNA]</scope>
    <source>
        <strain evidence="1 2">DSM 7029</strain>
    </source>
</reference>